<feature type="domain" description="MIP18 family-like" evidence="1">
    <location>
        <begin position="96"/>
        <end position="169"/>
    </location>
</feature>
<dbReference type="NCBIfam" id="TIGR03406">
    <property type="entry name" value="FeS_long_SufT"/>
    <property type="match status" value="1"/>
</dbReference>
<evidence type="ECO:0000259" key="1">
    <source>
        <dbReference type="Pfam" id="PF01883"/>
    </source>
</evidence>
<dbReference type="KEGG" id="amc:MADE_1012880"/>
<protein>
    <submittedName>
        <fullName evidence="2">FeS assembly SUF system protein SufT</fullName>
    </submittedName>
</protein>
<dbReference type="EMBL" id="CP001103">
    <property type="protein sequence ID" value="AEA98710.2"/>
    <property type="molecule type" value="Genomic_DNA"/>
</dbReference>
<dbReference type="PANTHER" id="PTHR42831:SF1">
    <property type="entry name" value="FE-S PROTEIN MATURATION AUXILIARY FACTOR YITW"/>
    <property type="match status" value="1"/>
</dbReference>
<dbReference type="AlphaFoldDB" id="F2G7W1"/>
<accession>F2G7W1</accession>
<dbReference type="InterPro" id="IPR002744">
    <property type="entry name" value="MIP18-like"/>
</dbReference>
<name>F2G7W1_ALTMD</name>
<dbReference type="InterPro" id="IPR052339">
    <property type="entry name" value="Fe-S_Maturation_MIP18"/>
</dbReference>
<sequence length="194" mass="21335">MPRKSTSVVELKSTKSFMKQKMVTTERDCKARLVPAGNPTVIPEGEFVNITQELGGNYTVTWRGNMYRIDGTDAGAIGRKAMTLTFDAPEDGNISEQQVWDALETIFDPEIPINLVSLGLIYKVEIDQGSGDVNIDMTLTAPGCGMGPVLVGDVEYRVAMVPHVKNVNVELVFDPAWSRDMMSEEAQLEAGLFF</sequence>
<proteinExistence type="predicted"/>
<evidence type="ECO:0000313" key="2">
    <source>
        <dbReference type="EMBL" id="AEA98710.2"/>
    </source>
</evidence>
<dbReference type="HOGENOM" id="CLU_091588_1_0_6"/>
<dbReference type="InterPro" id="IPR017776">
    <property type="entry name" value="FeS_assembly_SufT_put"/>
</dbReference>
<dbReference type="PANTHER" id="PTHR42831">
    <property type="entry name" value="FE-S PROTEIN MATURATION AUXILIARY FACTOR YITW"/>
    <property type="match status" value="1"/>
</dbReference>
<gene>
    <name evidence="2" type="ordered locus">MADE_1012880</name>
</gene>
<dbReference type="Pfam" id="PF01883">
    <property type="entry name" value="FeS_assembly_P"/>
    <property type="match status" value="1"/>
</dbReference>
<dbReference type="SUPFAM" id="SSF117916">
    <property type="entry name" value="Fe-S cluster assembly (FSCA) domain-like"/>
    <property type="match status" value="1"/>
</dbReference>
<dbReference type="Gene3D" id="3.30.300.130">
    <property type="entry name" value="Fe-S cluster assembly (FSCA)"/>
    <property type="match status" value="1"/>
</dbReference>
<reference evidence="2 3" key="2">
    <citation type="journal article" date="2015" name="Antonie Van Leeuwenhoek">
        <title>Ecophysiological diversity of a novel member of the genus Alteromonas, and description of Alteromonas mediterranea sp. nov.</title>
        <authorList>
            <person name="Ivanova E.P."/>
            <person name="Lopez-Perez M."/>
            <person name="Zabalos M."/>
            <person name="Nguyen S.H."/>
            <person name="Webb H.K."/>
            <person name="Ryan J."/>
            <person name="Lagutin K."/>
            <person name="Vyssotski M."/>
            <person name="Crawford R.J."/>
            <person name="Rodriguez-Valera F."/>
        </authorList>
    </citation>
    <scope>NUCLEOTIDE SEQUENCE [LARGE SCALE GENOMIC DNA]</scope>
    <source>
        <strain evidence="3">DSM 17117 / CIP 110805 / LMG 28347 / Deep ecotype</strain>
    </source>
</reference>
<dbReference type="Proteomes" id="UP000001870">
    <property type="component" value="Chromosome"/>
</dbReference>
<keyword evidence="3" id="KW-1185">Reference proteome</keyword>
<dbReference type="InterPro" id="IPR034904">
    <property type="entry name" value="FSCA_dom_sf"/>
</dbReference>
<evidence type="ECO:0000313" key="3">
    <source>
        <dbReference type="Proteomes" id="UP000001870"/>
    </source>
</evidence>
<reference evidence="2 3" key="1">
    <citation type="journal article" date="2008" name="ISME J.">
        <title>Comparative genomics of two ecotypes of the marine planktonic copiotroph Alteromonas macleodii suggests alternative lifestyles associated with different kinds of particulate organic matter.</title>
        <authorList>
            <person name="Ivars-Martinez E."/>
            <person name="Martin-Cuadrado A.B."/>
            <person name="D'Auria G."/>
            <person name="Mira A."/>
            <person name="Ferriera S."/>
            <person name="Johnson J."/>
            <person name="Friedman R."/>
            <person name="Rodriguez-Valera F."/>
        </authorList>
    </citation>
    <scope>NUCLEOTIDE SEQUENCE [LARGE SCALE GENOMIC DNA]</scope>
    <source>
        <strain evidence="3">DSM 17117 / CIP 110805 / LMG 28347 / Deep ecotype</strain>
    </source>
</reference>
<organism evidence="2 3">
    <name type="scientific">Alteromonas mediterranea (strain DSM 17117 / CIP 110805 / LMG 28347 / Deep ecotype)</name>
    <dbReference type="NCBI Taxonomy" id="1774373"/>
    <lineage>
        <taxon>Bacteria</taxon>
        <taxon>Pseudomonadati</taxon>
        <taxon>Pseudomonadota</taxon>
        <taxon>Gammaproteobacteria</taxon>
        <taxon>Alteromonadales</taxon>
        <taxon>Alteromonadaceae</taxon>
        <taxon>Alteromonas/Salinimonas group</taxon>
        <taxon>Alteromonas</taxon>
    </lineage>
</organism>